<protein>
    <submittedName>
        <fullName evidence="1">(raccoon dog) hypothetical protein</fullName>
    </submittedName>
</protein>
<sequence length="364" mass="39708">MVGGLGVCGIPEPVKALLKTRVRDLRVVSSDMGWTTSGRASYWDRAITRSICCYMGENSLCQSQSLSGEQELELPAQGSLAERIRAGVAGAGVPAFYTASRTVVQEEAPHIRYAPFGSISITSRPREVRECHGSHCPLQRAIAAGSAGRRVEGQPRRKHHLRKKRQEFQRVHGQSWKTSVVEVEEIVGMGTFAPEAIHVPNVYVDPEHRGECEKGSERRRARRFGRRNPPLASSCVSLAWTVLCTGTVLGLGPSPFKDEVGADPVAVGKRTVRVFPGGWDTSTSVSQEPRGIPGDWTIPGKKVRGMGVPWIWCPVSGPEWWPRGPLHQGQRTPSLGQVHLPPPGMRRVDRLTAGGAGCDVHRTS</sequence>
<dbReference type="AlphaFoldDB" id="A0A811Z8A6"/>
<dbReference type="InterPro" id="IPR037171">
    <property type="entry name" value="NagB/RpiA_transferase-like"/>
</dbReference>
<dbReference type="Proteomes" id="UP000645828">
    <property type="component" value="Unassembled WGS sequence"/>
</dbReference>
<reference evidence="1" key="1">
    <citation type="submission" date="2020-12" db="EMBL/GenBank/DDBJ databases">
        <authorList>
            <consortium name="Molecular Ecology Group"/>
        </authorList>
    </citation>
    <scope>NUCLEOTIDE SEQUENCE</scope>
    <source>
        <strain evidence="1">TBG_1078</strain>
    </source>
</reference>
<dbReference type="PANTHER" id="PTHR13707:SF28">
    <property type="entry name" value="SUCCINYL-COA:3-KETOACID COENZYME A TRANSFERASE 2, MITOCHONDRIAL"/>
    <property type="match status" value="1"/>
</dbReference>
<dbReference type="GO" id="GO:0005739">
    <property type="term" value="C:mitochondrion"/>
    <property type="evidence" value="ECO:0007669"/>
    <property type="project" value="TreeGrafter"/>
</dbReference>
<accession>A0A811Z8A6</accession>
<dbReference type="EMBL" id="CAJHUB010000757">
    <property type="protein sequence ID" value="CAD7684182.1"/>
    <property type="molecule type" value="Genomic_DNA"/>
</dbReference>
<dbReference type="EMBL" id="CAJHUB010000757">
    <property type="protein sequence ID" value="CAD7684174.1"/>
    <property type="molecule type" value="Genomic_DNA"/>
</dbReference>
<name>A0A811Z8A6_NYCPR</name>
<proteinExistence type="predicted"/>
<evidence type="ECO:0000313" key="2">
    <source>
        <dbReference type="EMBL" id="CAD7684182.1"/>
    </source>
</evidence>
<dbReference type="Pfam" id="PF01144">
    <property type="entry name" value="CoA_trans"/>
    <property type="match status" value="1"/>
</dbReference>
<dbReference type="GO" id="GO:0008260">
    <property type="term" value="F:succinyl-CoA:3-oxo-acid CoA-transferase activity"/>
    <property type="evidence" value="ECO:0007669"/>
    <property type="project" value="TreeGrafter"/>
</dbReference>
<evidence type="ECO:0000313" key="3">
    <source>
        <dbReference type="Proteomes" id="UP000645828"/>
    </source>
</evidence>
<dbReference type="PANTHER" id="PTHR13707">
    <property type="entry name" value="KETOACID-COENZYME A TRANSFERASE"/>
    <property type="match status" value="1"/>
</dbReference>
<comment type="caution">
    <text evidence="1">The sequence shown here is derived from an EMBL/GenBank/DDBJ whole genome shotgun (WGS) entry which is preliminary data.</text>
</comment>
<gene>
    <name evidence="1" type="ORF">NYPRO_LOCUS16967</name>
    <name evidence="2" type="ORF">NYPRO_LOCUS16975</name>
</gene>
<dbReference type="Gene3D" id="3.40.1080.10">
    <property type="entry name" value="Glutaconate Coenzyme A-transferase"/>
    <property type="match status" value="1"/>
</dbReference>
<dbReference type="SUPFAM" id="SSF100950">
    <property type="entry name" value="NagB/RpiA/CoA transferase-like"/>
    <property type="match status" value="1"/>
</dbReference>
<keyword evidence="3" id="KW-1185">Reference proteome</keyword>
<organism evidence="1 3">
    <name type="scientific">Nyctereutes procyonoides</name>
    <name type="common">Raccoon dog</name>
    <name type="synonym">Canis procyonoides</name>
    <dbReference type="NCBI Taxonomy" id="34880"/>
    <lineage>
        <taxon>Eukaryota</taxon>
        <taxon>Metazoa</taxon>
        <taxon>Chordata</taxon>
        <taxon>Craniata</taxon>
        <taxon>Vertebrata</taxon>
        <taxon>Euteleostomi</taxon>
        <taxon>Mammalia</taxon>
        <taxon>Eutheria</taxon>
        <taxon>Laurasiatheria</taxon>
        <taxon>Carnivora</taxon>
        <taxon>Caniformia</taxon>
        <taxon>Canidae</taxon>
        <taxon>Nyctereutes</taxon>
    </lineage>
</organism>
<evidence type="ECO:0000313" key="1">
    <source>
        <dbReference type="EMBL" id="CAD7684174.1"/>
    </source>
</evidence>
<dbReference type="InterPro" id="IPR004165">
    <property type="entry name" value="CoA_trans_fam_I"/>
</dbReference>